<accession>A0A1I5RV54</accession>
<reference evidence="1 2" key="1">
    <citation type="submission" date="2016-10" db="EMBL/GenBank/DDBJ databases">
        <authorList>
            <person name="de Groot N.N."/>
        </authorList>
    </citation>
    <scope>NUCLEOTIDE SEQUENCE [LARGE SCALE GENOMIC DNA]</scope>
    <source>
        <strain evidence="1 2">CGMCC 1.9113</strain>
    </source>
</reference>
<dbReference type="Proteomes" id="UP000199586">
    <property type="component" value="Unassembled WGS sequence"/>
</dbReference>
<dbReference type="RefSeq" id="WP_093332640.1">
    <property type="nucleotide sequence ID" value="NZ_FOXP01000004.1"/>
</dbReference>
<keyword evidence="2" id="KW-1185">Reference proteome</keyword>
<proteinExistence type="predicted"/>
<protein>
    <submittedName>
        <fullName evidence="1">Uncharacterized protein</fullName>
    </submittedName>
</protein>
<dbReference type="OrthoDB" id="9878479at2"/>
<evidence type="ECO:0000313" key="1">
    <source>
        <dbReference type="EMBL" id="SFP62384.1"/>
    </source>
</evidence>
<evidence type="ECO:0000313" key="2">
    <source>
        <dbReference type="Proteomes" id="UP000199586"/>
    </source>
</evidence>
<sequence length="214" mass="22750">MGQDLINGAEAAHHGSRAVGTATRCSIATLAAAIPAWVDHHALDASLPHGYGMPVPAGSAPALRDAAMAHAAALTPSTPDERHRLLLGLRSGTIIRDEDADEADATLKLLRVHLDDVPLDILQAACRAYCNAPGRRFFPKSAGELRTFINPMLYERRARAMRLNRLAEQAEREDARAAELAADPLTADGMREILAAARLKPSTMVSITPGALAA</sequence>
<organism evidence="1 2">
    <name type="scientific">Sphingomonas rubra</name>
    <dbReference type="NCBI Taxonomy" id="634430"/>
    <lineage>
        <taxon>Bacteria</taxon>
        <taxon>Pseudomonadati</taxon>
        <taxon>Pseudomonadota</taxon>
        <taxon>Alphaproteobacteria</taxon>
        <taxon>Sphingomonadales</taxon>
        <taxon>Sphingomonadaceae</taxon>
        <taxon>Sphingomonas</taxon>
    </lineage>
</organism>
<dbReference type="AlphaFoldDB" id="A0A1I5RV54"/>
<dbReference type="EMBL" id="FOXP01000004">
    <property type="protein sequence ID" value="SFP62384.1"/>
    <property type="molecule type" value="Genomic_DNA"/>
</dbReference>
<gene>
    <name evidence="1" type="ORF">SAMN04488241_104149</name>
</gene>
<name>A0A1I5RV54_9SPHN</name>